<accession>A0ABQ4EID5</accession>
<dbReference type="RefSeq" id="WP_203856116.1">
    <property type="nucleotide sequence ID" value="NZ_BAAAZQ010000002.1"/>
</dbReference>
<comment type="catalytic activity">
    <reaction evidence="5">
        <text>alpha-D-glucose = beta-D-glucose</text>
        <dbReference type="Rhea" id="RHEA:10264"/>
        <dbReference type="ChEBI" id="CHEBI:15903"/>
        <dbReference type="ChEBI" id="CHEBI:17925"/>
        <dbReference type="EC" id="5.1.3.3"/>
    </reaction>
</comment>
<evidence type="ECO:0000256" key="2">
    <source>
        <dbReference type="ARBA" id="ARBA00006206"/>
    </source>
</evidence>
<evidence type="ECO:0000256" key="4">
    <source>
        <dbReference type="ARBA" id="ARBA00023277"/>
    </source>
</evidence>
<dbReference type="EMBL" id="BONX01000004">
    <property type="protein sequence ID" value="GIG94492.1"/>
    <property type="molecule type" value="Genomic_DNA"/>
</dbReference>
<evidence type="ECO:0000256" key="1">
    <source>
        <dbReference type="ARBA" id="ARBA00005028"/>
    </source>
</evidence>
<dbReference type="InterPro" id="IPR014718">
    <property type="entry name" value="GH-type_carb-bd"/>
</dbReference>
<dbReference type="Pfam" id="PF01263">
    <property type="entry name" value="Aldose_epim"/>
    <property type="match status" value="1"/>
</dbReference>
<dbReference type="SUPFAM" id="SSF74650">
    <property type="entry name" value="Galactose mutarotase-like"/>
    <property type="match status" value="1"/>
</dbReference>
<dbReference type="PANTHER" id="PTHR10091:SF0">
    <property type="entry name" value="GALACTOSE MUTAROTASE"/>
    <property type="match status" value="1"/>
</dbReference>
<keyword evidence="7" id="KW-1185">Reference proteome</keyword>
<dbReference type="PIRSF" id="PIRSF005096">
    <property type="entry name" value="GALM"/>
    <property type="match status" value="1"/>
</dbReference>
<evidence type="ECO:0000256" key="5">
    <source>
        <dbReference type="PIRNR" id="PIRNR005096"/>
    </source>
</evidence>
<evidence type="ECO:0000313" key="6">
    <source>
        <dbReference type="EMBL" id="GIG94492.1"/>
    </source>
</evidence>
<dbReference type="Gene3D" id="2.70.98.10">
    <property type="match status" value="1"/>
</dbReference>
<reference evidence="6 7" key="1">
    <citation type="submission" date="2021-01" db="EMBL/GenBank/DDBJ databases">
        <title>Whole genome shotgun sequence of Plantactinospora mayteni NBRC 109088.</title>
        <authorList>
            <person name="Komaki H."/>
            <person name="Tamura T."/>
        </authorList>
    </citation>
    <scope>NUCLEOTIDE SEQUENCE [LARGE SCALE GENOMIC DNA]</scope>
    <source>
        <strain evidence="6 7">NBRC 109088</strain>
    </source>
</reference>
<protein>
    <recommendedName>
        <fullName evidence="5">Aldose 1-epimerase</fullName>
        <ecNumber evidence="5">5.1.3.3</ecNumber>
    </recommendedName>
</protein>
<dbReference type="InterPro" id="IPR015443">
    <property type="entry name" value="Aldose_1-epimerase"/>
</dbReference>
<dbReference type="InterPro" id="IPR008183">
    <property type="entry name" value="Aldose_1/G6P_1-epimerase"/>
</dbReference>
<sequence length="322" mass="35101">MTGPDGPDPGVTVEEITLSAGDLEVVVWTYGATLVEVVMPHRHGERRNVVCRLPDLAAYEDRRRNAYVGSTVGRYCRGVRDATFVLDGRRHVLDRNAGTHHLHGGRDGFDRRVWRARVEESADEVAAIMTLVSPDGDQGYPGEVTAEVAYRLDRQGRLAFHYRATTTAPTLVGLTNHAFWNLAGGGTVDDQLLTLHADHVVPFDEELFPLAGPARPVAGTALDFRRPRRIGAAPLDNFFVLPGPGLAAELTDERSGRRMRVSTDQPGLGVYSGDGLFTPRAGLALEAGAWPDAPNLPDAPSVRLDPGQIYRQRTVHEFSVEG</sequence>
<gene>
    <name evidence="6" type="primary">galM_1</name>
    <name evidence="6" type="ORF">Pma05_10650</name>
</gene>
<comment type="caution">
    <text evidence="6">The sequence shown here is derived from an EMBL/GenBank/DDBJ whole genome shotgun (WGS) entry which is preliminary data.</text>
</comment>
<dbReference type="PANTHER" id="PTHR10091">
    <property type="entry name" value="ALDOSE-1-EPIMERASE"/>
    <property type="match status" value="1"/>
</dbReference>
<dbReference type="InterPro" id="IPR011013">
    <property type="entry name" value="Gal_mutarotase_sf_dom"/>
</dbReference>
<keyword evidence="4 5" id="KW-0119">Carbohydrate metabolism</keyword>
<comment type="pathway">
    <text evidence="1 5">Carbohydrate metabolism; hexose metabolism.</text>
</comment>
<keyword evidence="3 5" id="KW-0413">Isomerase</keyword>
<evidence type="ECO:0000313" key="7">
    <source>
        <dbReference type="Proteomes" id="UP000621500"/>
    </source>
</evidence>
<comment type="similarity">
    <text evidence="2 5">Belongs to the aldose epimerase family.</text>
</comment>
<dbReference type="InterPro" id="IPR047215">
    <property type="entry name" value="Galactose_mutarotase-like"/>
</dbReference>
<dbReference type="Proteomes" id="UP000621500">
    <property type="component" value="Unassembled WGS sequence"/>
</dbReference>
<organism evidence="6 7">
    <name type="scientific">Plantactinospora mayteni</name>
    <dbReference type="NCBI Taxonomy" id="566021"/>
    <lineage>
        <taxon>Bacteria</taxon>
        <taxon>Bacillati</taxon>
        <taxon>Actinomycetota</taxon>
        <taxon>Actinomycetes</taxon>
        <taxon>Micromonosporales</taxon>
        <taxon>Micromonosporaceae</taxon>
        <taxon>Plantactinospora</taxon>
    </lineage>
</organism>
<dbReference type="EC" id="5.1.3.3" evidence="5"/>
<dbReference type="CDD" id="cd09019">
    <property type="entry name" value="galactose_mutarotase_like"/>
    <property type="match status" value="1"/>
</dbReference>
<proteinExistence type="inferred from homology"/>
<name>A0ABQ4EID5_9ACTN</name>
<evidence type="ECO:0000256" key="3">
    <source>
        <dbReference type="ARBA" id="ARBA00023235"/>
    </source>
</evidence>